<name>A0A431W0Z6_9BACI</name>
<dbReference type="SMART" id="SM00922">
    <property type="entry name" value="MR_MLE"/>
    <property type="match status" value="1"/>
</dbReference>
<dbReference type="RefSeq" id="WP_126409715.1">
    <property type="nucleotide sequence ID" value="NZ_RXNT01000013.1"/>
</dbReference>
<evidence type="ECO:0000256" key="1">
    <source>
        <dbReference type="ARBA" id="ARBA00001946"/>
    </source>
</evidence>
<sequence>MKIIDIKATPIRMPLKEAFDGSTYGMTERCTIITEIVTDEGINGRTFLGDIRDHQAEVVALINNNMRTILLSEDPTCIERCWQKMFKLTLRLGNRPQICSAIAAVDAALWDLLGKASNQPIYKLVGGYSDTVKPIIIGGYYGKNRDIQNLCEEMLDFKEQGFAGAKIKVGGLSPQEDAHRIEAVRGAIGEDFIIACDANQGWTRFEAVEFGLRVRDLNIEWFEEPVQWHDYIPGMRYVREQTGLAINAGQSDFYHDGCRRMIEARSVDIINYDVSGGSGISDWLKVARMAELYQVKMAHHEDPLIAMHLLAGISIGLYPEYFSEIRDPLTPNIVVNQPKIRDGKIKVCEKPGFGLEFDEDFIKKYRVDR</sequence>
<keyword evidence="6" id="KW-1185">Reference proteome</keyword>
<proteinExistence type="predicted"/>
<organism evidence="5 6">
    <name type="scientific">Bacillus yapensis</name>
    <dbReference type="NCBI Taxonomy" id="2492960"/>
    <lineage>
        <taxon>Bacteria</taxon>
        <taxon>Bacillati</taxon>
        <taxon>Bacillota</taxon>
        <taxon>Bacilli</taxon>
        <taxon>Bacillales</taxon>
        <taxon>Bacillaceae</taxon>
        <taxon>Bacillus</taxon>
    </lineage>
</organism>
<dbReference type="InterPro" id="IPR036849">
    <property type="entry name" value="Enolase-like_C_sf"/>
</dbReference>
<comment type="caution">
    <text evidence="5">The sequence shown here is derived from an EMBL/GenBank/DDBJ whole genome shotgun (WGS) entry which is preliminary data.</text>
</comment>
<dbReference type="SFLD" id="SFLDS00001">
    <property type="entry name" value="Enolase"/>
    <property type="match status" value="1"/>
</dbReference>
<dbReference type="OrthoDB" id="9775391at2"/>
<dbReference type="PROSITE" id="PS00908">
    <property type="entry name" value="MR_MLE_1"/>
    <property type="match status" value="1"/>
</dbReference>
<dbReference type="InterPro" id="IPR013341">
    <property type="entry name" value="Mandelate_racemase_N_dom"/>
</dbReference>
<keyword evidence="3" id="KW-0460">Magnesium</keyword>
<dbReference type="InterPro" id="IPR029065">
    <property type="entry name" value="Enolase_C-like"/>
</dbReference>
<evidence type="ECO:0000313" key="5">
    <source>
        <dbReference type="EMBL" id="RTR29167.1"/>
    </source>
</evidence>
<dbReference type="InterPro" id="IPR046945">
    <property type="entry name" value="RHMD-like"/>
</dbReference>
<dbReference type="GO" id="GO:0000287">
    <property type="term" value="F:magnesium ion binding"/>
    <property type="evidence" value="ECO:0007669"/>
    <property type="project" value="TreeGrafter"/>
</dbReference>
<dbReference type="InterPro" id="IPR018110">
    <property type="entry name" value="Mandel_Rmase/mucon_lact_enz_CS"/>
</dbReference>
<evidence type="ECO:0000313" key="6">
    <source>
        <dbReference type="Proteomes" id="UP000271374"/>
    </source>
</evidence>
<dbReference type="InterPro" id="IPR013342">
    <property type="entry name" value="Mandelate_racemase_C"/>
</dbReference>
<feature type="domain" description="Mandelate racemase/muconate lactonizing enzyme C-terminal" evidence="4">
    <location>
        <begin position="147"/>
        <end position="245"/>
    </location>
</feature>
<dbReference type="PANTHER" id="PTHR13794">
    <property type="entry name" value="ENOLASE SUPERFAMILY, MANDELATE RACEMASE"/>
    <property type="match status" value="1"/>
</dbReference>
<comment type="cofactor">
    <cofactor evidence="1">
        <name>Mg(2+)</name>
        <dbReference type="ChEBI" id="CHEBI:18420"/>
    </cofactor>
</comment>
<evidence type="ECO:0000256" key="3">
    <source>
        <dbReference type="ARBA" id="ARBA00022842"/>
    </source>
</evidence>
<dbReference type="GO" id="GO:0016836">
    <property type="term" value="F:hydro-lyase activity"/>
    <property type="evidence" value="ECO:0007669"/>
    <property type="project" value="TreeGrafter"/>
</dbReference>
<reference evidence="5 6" key="1">
    <citation type="submission" date="2018-12" db="EMBL/GenBank/DDBJ databases">
        <title>Bacillus yapensis draft genome sequence.</title>
        <authorList>
            <person name="Yu L."/>
            <person name="Xu X."/>
            <person name="Tang X."/>
        </authorList>
    </citation>
    <scope>NUCLEOTIDE SEQUENCE [LARGE SCALE GENOMIC DNA]</scope>
    <source>
        <strain evidence="5 6">XXST-01</strain>
    </source>
</reference>
<evidence type="ECO:0000259" key="4">
    <source>
        <dbReference type="SMART" id="SM00922"/>
    </source>
</evidence>
<dbReference type="Pfam" id="PF02746">
    <property type="entry name" value="MR_MLE_N"/>
    <property type="match status" value="1"/>
</dbReference>
<keyword evidence="2" id="KW-0479">Metal-binding</keyword>
<protein>
    <submittedName>
        <fullName evidence="5">Mandelate racemase/muconate lactonizing enzyme family protein</fullName>
    </submittedName>
</protein>
<dbReference type="CDD" id="cd03316">
    <property type="entry name" value="MR_like"/>
    <property type="match status" value="1"/>
</dbReference>
<dbReference type="GO" id="GO:0009063">
    <property type="term" value="P:amino acid catabolic process"/>
    <property type="evidence" value="ECO:0007669"/>
    <property type="project" value="InterPro"/>
</dbReference>
<dbReference type="SUPFAM" id="SSF51604">
    <property type="entry name" value="Enolase C-terminal domain-like"/>
    <property type="match status" value="1"/>
</dbReference>
<dbReference type="Gene3D" id="3.30.390.10">
    <property type="entry name" value="Enolase-like, N-terminal domain"/>
    <property type="match status" value="1"/>
</dbReference>
<dbReference type="Gene3D" id="3.20.20.120">
    <property type="entry name" value="Enolase-like C-terminal domain"/>
    <property type="match status" value="1"/>
</dbReference>
<dbReference type="Proteomes" id="UP000271374">
    <property type="component" value="Unassembled WGS sequence"/>
</dbReference>
<dbReference type="EMBL" id="RXNT01000013">
    <property type="protein sequence ID" value="RTR29167.1"/>
    <property type="molecule type" value="Genomic_DNA"/>
</dbReference>
<dbReference type="PANTHER" id="PTHR13794:SF58">
    <property type="entry name" value="MITOCHONDRIAL ENOLASE SUPERFAMILY MEMBER 1"/>
    <property type="match status" value="1"/>
</dbReference>
<dbReference type="GO" id="GO:0016052">
    <property type="term" value="P:carbohydrate catabolic process"/>
    <property type="evidence" value="ECO:0007669"/>
    <property type="project" value="TreeGrafter"/>
</dbReference>
<gene>
    <name evidence="5" type="ORF">EKG37_15660</name>
</gene>
<accession>A0A431W0Z6</accession>
<dbReference type="Pfam" id="PF13378">
    <property type="entry name" value="MR_MLE_C"/>
    <property type="match status" value="1"/>
</dbReference>
<evidence type="ECO:0000256" key="2">
    <source>
        <dbReference type="ARBA" id="ARBA00022723"/>
    </source>
</evidence>
<dbReference type="SUPFAM" id="SSF54826">
    <property type="entry name" value="Enolase N-terminal domain-like"/>
    <property type="match status" value="1"/>
</dbReference>
<dbReference type="InterPro" id="IPR029017">
    <property type="entry name" value="Enolase-like_N"/>
</dbReference>
<dbReference type="AlphaFoldDB" id="A0A431W0Z6"/>